<protein>
    <submittedName>
        <fullName evidence="1">Uncharacterized protein</fullName>
    </submittedName>
</protein>
<organism evidence="1">
    <name type="scientific">Anguilla anguilla</name>
    <name type="common">European freshwater eel</name>
    <name type="synonym">Muraena anguilla</name>
    <dbReference type="NCBI Taxonomy" id="7936"/>
    <lineage>
        <taxon>Eukaryota</taxon>
        <taxon>Metazoa</taxon>
        <taxon>Chordata</taxon>
        <taxon>Craniata</taxon>
        <taxon>Vertebrata</taxon>
        <taxon>Euteleostomi</taxon>
        <taxon>Actinopterygii</taxon>
        <taxon>Neopterygii</taxon>
        <taxon>Teleostei</taxon>
        <taxon>Anguilliformes</taxon>
        <taxon>Anguillidae</taxon>
        <taxon>Anguilla</taxon>
    </lineage>
</organism>
<reference evidence="1" key="2">
    <citation type="journal article" date="2015" name="Fish Shellfish Immunol.">
        <title>Early steps in the European eel (Anguilla anguilla)-Vibrio vulnificus interaction in the gills: Role of the RtxA13 toxin.</title>
        <authorList>
            <person name="Callol A."/>
            <person name="Pajuelo D."/>
            <person name="Ebbesson L."/>
            <person name="Teles M."/>
            <person name="MacKenzie S."/>
            <person name="Amaro C."/>
        </authorList>
    </citation>
    <scope>NUCLEOTIDE SEQUENCE</scope>
</reference>
<accession>A0A0E9TEW6</accession>
<dbReference type="AlphaFoldDB" id="A0A0E9TEW6"/>
<sequence>MKNLPSIAKYNNNQVYA</sequence>
<name>A0A0E9TEW6_ANGAN</name>
<reference evidence="1" key="1">
    <citation type="submission" date="2014-11" db="EMBL/GenBank/DDBJ databases">
        <authorList>
            <person name="Amaro Gonzalez C."/>
        </authorList>
    </citation>
    <scope>NUCLEOTIDE SEQUENCE</scope>
</reference>
<dbReference type="EMBL" id="GBXM01056580">
    <property type="protein sequence ID" value="JAH51997.1"/>
    <property type="molecule type" value="Transcribed_RNA"/>
</dbReference>
<proteinExistence type="predicted"/>
<evidence type="ECO:0000313" key="1">
    <source>
        <dbReference type="EMBL" id="JAH51997.1"/>
    </source>
</evidence>